<keyword evidence="2" id="KW-1185">Reference proteome</keyword>
<evidence type="ECO:0000313" key="2">
    <source>
        <dbReference type="Proteomes" id="UP000054560"/>
    </source>
</evidence>
<organism evidence="1 2">
    <name type="scientific">Sphaeroforma arctica JP610</name>
    <dbReference type="NCBI Taxonomy" id="667725"/>
    <lineage>
        <taxon>Eukaryota</taxon>
        <taxon>Ichthyosporea</taxon>
        <taxon>Ichthyophonida</taxon>
        <taxon>Sphaeroforma</taxon>
    </lineage>
</organism>
<evidence type="ECO:0008006" key="3">
    <source>
        <dbReference type="Google" id="ProtNLM"/>
    </source>
</evidence>
<sequence length="310" mass="34742">MVFSKDRSYKQPIDSSVIADSGDLQYKTLVFIRHGESDWNEVFNRALQRNQVFNFVSGSFGFGEYSFPISNQMCRFWTLLFGSFSEGTDSRDHDAHDSGLFVLRLTTETIAEEGRKLVNGDLDGPSHKSVLVCSNLRRAIATATLGLRDRIQRTGEKIHMLSCLQEISRNVDTIALALPHKPLIGRPARPDVMWNGTGGYGICITDSWVPDMHGLGDFLWKGYSPETCYDVTSNFGTKVPDASNGLMRMNEFAEWCFERSEDTVIVAGGHSLYGREFFKAFLPRGRVAISVVSTYLPKKNALSAQKRQLS</sequence>
<name>A0A0L0G348_9EUKA</name>
<protein>
    <recommendedName>
        <fullName evidence="3">Phosphoglycerate mutase</fullName>
    </recommendedName>
</protein>
<dbReference type="Proteomes" id="UP000054560">
    <property type="component" value="Unassembled WGS sequence"/>
</dbReference>
<dbReference type="AlphaFoldDB" id="A0A0L0G348"/>
<evidence type="ECO:0000313" key="1">
    <source>
        <dbReference type="EMBL" id="KNC82583.1"/>
    </source>
</evidence>
<dbReference type="Gene3D" id="3.40.50.1240">
    <property type="entry name" value="Phosphoglycerate mutase-like"/>
    <property type="match status" value="1"/>
</dbReference>
<dbReference type="eggNOG" id="ENOG502RZPE">
    <property type="taxonomic scope" value="Eukaryota"/>
</dbReference>
<dbReference type="SUPFAM" id="SSF53254">
    <property type="entry name" value="Phosphoglycerate mutase-like"/>
    <property type="match status" value="1"/>
</dbReference>
<reference evidence="1 2" key="1">
    <citation type="submission" date="2011-02" db="EMBL/GenBank/DDBJ databases">
        <title>The Genome Sequence of Sphaeroforma arctica JP610.</title>
        <authorList>
            <consortium name="The Broad Institute Genome Sequencing Platform"/>
            <person name="Russ C."/>
            <person name="Cuomo C."/>
            <person name="Young S.K."/>
            <person name="Zeng Q."/>
            <person name="Gargeya S."/>
            <person name="Alvarado L."/>
            <person name="Berlin A."/>
            <person name="Chapman S.B."/>
            <person name="Chen Z."/>
            <person name="Freedman E."/>
            <person name="Gellesch M."/>
            <person name="Goldberg J."/>
            <person name="Griggs A."/>
            <person name="Gujja S."/>
            <person name="Heilman E."/>
            <person name="Heiman D."/>
            <person name="Howarth C."/>
            <person name="Mehta T."/>
            <person name="Neiman D."/>
            <person name="Pearson M."/>
            <person name="Roberts A."/>
            <person name="Saif S."/>
            <person name="Shea T."/>
            <person name="Shenoy N."/>
            <person name="Sisk P."/>
            <person name="Stolte C."/>
            <person name="Sykes S."/>
            <person name="White J."/>
            <person name="Yandava C."/>
            <person name="Burger G."/>
            <person name="Gray M.W."/>
            <person name="Holland P.W.H."/>
            <person name="King N."/>
            <person name="Lang F.B.F."/>
            <person name="Roger A.J."/>
            <person name="Ruiz-Trillo I."/>
            <person name="Haas B."/>
            <person name="Nusbaum C."/>
            <person name="Birren B."/>
        </authorList>
    </citation>
    <scope>NUCLEOTIDE SEQUENCE [LARGE SCALE GENOMIC DNA]</scope>
    <source>
        <strain evidence="1 2">JP610</strain>
    </source>
</reference>
<gene>
    <name evidence="1" type="ORF">SARC_05134</name>
</gene>
<dbReference type="GeneID" id="25905638"/>
<accession>A0A0L0G348</accession>
<dbReference type="InterPro" id="IPR029033">
    <property type="entry name" value="His_PPase_superfam"/>
</dbReference>
<proteinExistence type="predicted"/>
<dbReference type="EMBL" id="KQ241913">
    <property type="protein sequence ID" value="KNC82583.1"/>
    <property type="molecule type" value="Genomic_DNA"/>
</dbReference>
<dbReference type="OrthoDB" id="496981at2759"/>
<dbReference type="RefSeq" id="XP_014156485.1">
    <property type="nucleotide sequence ID" value="XM_014301010.1"/>
</dbReference>